<feature type="region of interest" description="Disordered" evidence="1">
    <location>
        <begin position="29"/>
        <end position="61"/>
    </location>
</feature>
<organism evidence="2 3">
    <name type="scientific">Pycnococcus provasolii</name>
    <dbReference type="NCBI Taxonomy" id="41880"/>
    <lineage>
        <taxon>Eukaryota</taxon>
        <taxon>Viridiplantae</taxon>
        <taxon>Chlorophyta</taxon>
        <taxon>Pseudoscourfieldiophyceae</taxon>
        <taxon>Pseudoscourfieldiales</taxon>
        <taxon>Pycnococcaceae</taxon>
        <taxon>Pycnococcus</taxon>
    </lineage>
</organism>
<dbReference type="Pfam" id="PF01809">
    <property type="entry name" value="YidD"/>
    <property type="match status" value="1"/>
</dbReference>
<proteinExistence type="inferred from homology"/>
<evidence type="ECO:0000256" key="1">
    <source>
        <dbReference type="SAM" id="MobiDB-lite"/>
    </source>
</evidence>
<accession>A0A830I255</accession>
<dbReference type="Proteomes" id="UP000660262">
    <property type="component" value="Unassembled WGS sequence"/>
</dbReference>
<protein>
    <recommendedName>
        <fullName evidence="4">Membrane protein insertion efficiency factor</fullName>
    </recommendedName>
</protein>
<dbReference type="SMART" id="SM01234">
    <property type="entry name" value="Haemolytic"/>
    <property type="match status" value="1"/>
</dbReference>
<dbReference type="NCBIfam" id="TIGR00278">
    <property type="entry name" value="membrane protein insertion efficiency factor YidD"/>
    <property type="match status" value="1"/>
</dbReference>
<dbReference type="OrthoDB" id="1798at2759"/>
<comment type="caution">
    <text evidence="2">The sequence shown here is derived from an EMBL/GenBank/DDBJ whole genome shotgun (WGS) entry which is preliminary data.</text>
</comment>
<keyword evidence="3" id="KW-1185">Reference proteome</keyword>
<evidence type="ECO:0000313" key="2">
    <source>
        <dbReference type="EMBL" id="GHP11841.1"/>
    </source>
</evidence>
<dbReference type="EMBL" id="BNJQ01000037">
    <property type="protein sequence ID" value="GHP11841.1"/>
    <property type="molecule type" value="Genomic_DNA"/>
</dbReference>
<dbReference type="PANTHER" id="PTHR33383:SF1">
    <property type="entry name" value="MEMBRANE PROTEIN INSERTION EFFICIENCY FACTOR-RELATED"/>
    <property type="match status" value="1"/>
</dbReference>
<reference evidence="2" key="1">
    <citation type="submission" date="2020-10" db="EMBL/GenBank/DDBJ databases">
        <title>Unveiling of a novel bifunctional photoreceptor, Dualchrome1, isolated from a cosmopolitan green alga.</title>
        <authorList>
            <person name="Suzuki S."/>
            <person name="Kawachi M."/>
        </authorList>
    </citation>
    <scope>NUCLEOTIDE SEQUENCE</scope>
    <source>
        <strain evidence="2">NIES 2893</strain>
    </source>
</reference>
<dbReference type="HAMAP" id="MF_00386">
    <property type="entry name" value="UPF0161_YidD"/>
    <property type="match status" value="1"/>
</dbReference>
<evidence type="ECO:0008006" key="4">
    <source>
        <dbReference type="Google" id="ProtNLM"/>
    </source>
</evidence>
<sequence length="198" mass="21669">MHTMRANARARNVRTVACGRCLRGGGTHRNLTTFSSKPRQRQQAQGRRRHGVEAKQEEADARVEVTETNVVASEDDKPGVEAAVATLKFYKRVISPLLPASCRFVPTCSAYATASYRTYGVAKGTVLTAWRLARCNPFAGSGYDPPSWPPPGLLATPRAFDATERVMPLSEVCSAYAVVALTPWLVTEVVLFARDILM</sequence>
<dbReference type="PANTHER" id="PTHR33383">
    <property type="entry name" value="MEMBRANE PROTEIN INSERTION EFFICIENCY FACTOR-RELATED"/>
    <property type="match status" value="1"/>
</dbReference>
<gene>
    <name evidence="2" type="ORF">PPROV_001056800</name>
</gene>
<evidence type="ECO:0000313" key="3">
    <source>
        <dbReference type="Proteomes" id="UP000660262"/>
    </source>
</evidence>
<dbReference type="AlphaFoldDB" id="A0A830I255"/>
<feature type="compositionally biased region" description="Basic and acidic residues" evidence="1">
    <location>
        <begin position="51"/>
        <end position="61"/>
    </location>
</feature>
<name>A0A830I255_9CHLO</name>
<dbReference type="InterPro" id="IPR002696">
    <property type="entry name" value="Membr_insert_effic_factor_YidD"/>
</dbReference>